<evidence type="ECO:0000313" key="7">
    <source>
        <dbReference type="EMBL" id="GGD02495.1"/>
    </source>
</evidence>
<comment type="caution">
    <text evidence="7">The sequence shown here is derived from an EMBL/GenBank/DDBJ whole genome shotgun (WGS) entry which is preliminary data.</text>
</comment>
<evidence type="ECO:0000256" key="1">
    <source>
        <dbReference type="ARBA" id="ARBA00022801"/>
    </source>
</evidence>
<accession>A0A8J2V2N0</accession>
<dbReference type="PROSITE" id="PS51635">
    <property type="entry name" value="PNPLA"/>
    <property type="match status" value="1"/>
</dbReference>
<dbReference type="PANTHER" id="PTHR14226">
    <property type="entry name" value="NEUROPATHY TARGET ESTERASE/SWISS CHEESE D.MELANOGASTER"/>
    <property type="match status" value="1"/>
</dbReference>
<keyword evidence="5" id="KW-0732">Signal</keyword>
<gene>
    <name evidence="7" type="primary">plpD</name>
    <name evidence="7" type="ORF">GCM10011342_09390</name>
</gene>
<dbReference type="AlphaFoldDB" id="A0A8J2V2N0"/>
<proteinExistence type="predicted"/>
<keyword evidence="2 4" id="KW-0442">Lipid degradation</keyword>
<keyword evidence="8" id="KW-1185">Reference proteome</keyword>
<organism evidence="7 8">
    <name type="scientific">Aquisalinus flavus</name>
    <dbReference type="NCBI Taxonomy" id="1526572"/>
    <lineage>
        <taxon>Bacteria</taxon>
        <taxon>Pseudomonadati</taxon>
        <taxon>Pseudomonadota</taxon>
        <taxon>Alphaproteobacteria</taxon>
        <taxon>Parvularculales</taxon>
        <taxon>Parvularculaceae</taxon>
        <taxon>Aquisalinus</taxon>
    </lineage>
</organism>
<dbReference type="RefSeq" id="WP_188160118.1">
    <property type="nucleotide sequence ID" value="NZ_BMGH01000001.1"/>
</dbReference>
<dbReference type="GO" id="GO:0016042">
    <property type="term" value="P:lipid catabolic process"/>
    <property type="evidence" value="ECO:0007669"/>
    <property type="project" value="UniProtKB-UniRule"/>
</dbReference>
<dbReference type="InterPro" id="IPR002641">
    <property type="entry name" value="PNPLA_dom"/>
</dbReference>
<feature type="signal peptide" evidence="5">
    <location>
        <begin position="1"/>
        <end position="23"/>
    </location>
</feature>
<reference evidence="7" key="1">
    <citation type="journal article" date="2014" name="Int. J. Syst. Evol. Microbiol.">
        <title>Complete genome sequence of Corynebacterium casei LMG S-19264T (=DSM 44701T), isolated from a smear-ripened cheese.</title>
        <authorList>
            <consortium name="US DOE Joint Genome Institute (JGI-PGF)"/>
            <person name="Walter F."/>
            <person name="Albersmeier A."/>
            <person name="Kalinowski J."/>
            <person name="Ruckert C."/>
        </authorList>
    </citation>
    <scope>NUCLEOTIDE SEQUENCE</scope>
    <source>
        <strain evidence="7">CGMCC 1.12921</strain>
    </source>
</reference>
<feature type="short sequence motif" description="GXSXG" evidence="4">
    <location>
        <begin position="67"/>
        <end position="71"/>
    </location>
</feature>
<protein>
    <submittedName>
        <fullName evidence="7">Patatin</fullName>
    </submittedName>
</protein>
<feature type="chain" id="PRO_5035304330" evidence="5">
    <location>
        <begin position="24"/>
        <end position="741"/>
    </location>
</feature>
<dbReference type="GO" id="GO:0016787">
    <property type="term" value="F:hydrolase activity"/>
    <property type="evidence" value="ECO:0007669"/>
    <property type="project" value="UniProtKB-UniRule"/>
</dbReference>
<dbReference type="PANTHER" id="PTHR14226:SF29">
    <property type="entry name" value="NEUROPATHY TARGET ESTERASE SWS"/>
    <property type="match status" value="1"/>
</dbReference>
<dbReference type="InterPro" id="IPR016035">
    <property type="entry name" value="Acyl_Trfase/lysoPLipase"/>
</dbReference>
<comment type="caution">
    <text evidence="4">Lacks conserved residue(s) required for the propagation of feature annotation.</text>
</comment>
<feature type="domain" description="PNPLA" evidence="6">
    <location>
        <begin position="36"/>
        <end position="229"/>
    </location>
</feature>
<evidence type="ECO:0000259" key="6">
    <source>
        <dbReference type="PROSITE" id="PS51635"/>
    </source>
</evidence>
<keyword evidence="1 4" id="KW-0378">Hydrolase</keyword>
<dbReference type="Pfam" id="PF01734">
    <property type="entry name" value="Patatin"/>
    <property type="match status" value="1"/>
</dbReference>
<feature type="active site" description="Proton acceptor" evidence="4">
    <location>
        <position position="216"/>
    </location>
</feature>
<sequence>MGSIVRTALVVFVCLAASSAALACDFDDIDGPDVALVLSGGGALTSTQVGVMQVMEEVGVPVHCVLGTSMGSVTGAMYVAGYSAEEIADIYRERPWGEIFRGQISRNDQAFRQKEGYDDYFADYFAGVGSDGVKLPGGLSSMGGLQATFRDIFYHIPNASDFTRDFRVPYRSVAMNLSTGEAVAFPQGDLVQTILASMAVPGVFAPRQINDELYIDGGMAAQLPVQFAKDMGADIIIAVDTTIEPARVEGSPSVTTTASQLIQITVYRNRQQDVARLGENDLLITPDLTGLSSSGFTLIDEGVASGRAEAEKHRAQLEDIARRAAPARNRAIDPFEMRENQGPLTVENLSDINDELVLNRLDLDNADPNDRETIDSRLRSLSSFGAFGDVDLSRSKDGQYLKIVPREIGKNLLQAGFRASTTFDGDARYALLARLSRRPIGSYGGEGSVSFELGTDLGVALQYDQPFGPDGRFFVSPLLRYRGEEVLFDLGDQRLGEFYEQRVDARLRIGRELGDWGVVMIEGVAAAGDIDTVVTSVPDLLPGRSYEIGGGAAYFGVDTLNRTTWPTSGFSVLTSAELMHDFDTEEESQKYNIYIATAHEIGSVGLNLRLQAEGIEDDGDVPIQILNLGGFRRVSAFAENSIPTDQYALVTADIFRRLTGSEEILNFPVYLGGTLEYAEISFDLFEERAFDLATVTQRQEDKGFAGSLYLGGDSPFGPLYLGLGASEFGDRAAFLHFGRAF</sequence>
<dbReference type="EMBL" id="BMGH01000001">
    <property type="protein sequence ID" value="GGD02495.1"/>
    <property type="molecule type" value="Genomic_DNA"/>
</dbReference>
<dbReference type="SUPFAM" id="SSF52151">
    <property type="entry name" value="FabD/lysophospholipase-like"/>
    <property type="match status" value="1"/>
</dbReference>
<evidence type="ECO:0000256" key="5">
    <source>
        <dbReference type="SAM" id="SignalP"/>
    </source>
</evidence>
<dbReference type="Proteomes" id="UP000613582">
    <property type="component" value="Unassembled WGS sequence"/>
</dbReference>
<feature type="active site" description="Nucleophile" evidence="4">
    <location>
        <position position="69"/>
    </location>
</feature>
<keyword evidence="3 4" id="KW-0443">Lipid metabolism</keyword>
<evidence type="ECO:0000313" key="8">
    <source>
        <dbReference type="Proteomes" id="UP000613582"/>
    </source>
</evidence>
<evidence type="ECO:0000256" key="2">
    <source>
        <dbReference type="ARBA" id="ARBA00022963"/>
    </source>
</evidence>
<dbReference type="Gene3D" id="3.40.1090.10">
    <property type="entry name" value="Cytosolic phospholipase A2 catalytic domain"/>
    <property type="match status" value="2"/>
</dbReference>
<dbReference type="PROSITE" id="PS51257">
    <property type="entry name" value="PROKAR_LIPOPROTEIN"/>
    <property type="match status" value="1"/>
</dbReference>
<evidence type="ECO:0000256" key="3">
    <source>
        <dbReference type="ARBA" id="ARBA00023098"/>
    </source>
</evidence>
<feature type="short sequence motif" description="DGA/G" evidence="4">
    <location>
        <begin position="216"/>
        <end position="218"/>
    </location>
</feature>
<dbReference type="InterPro" id="IPR050301">
    <property type="entry name" value="NTE"/>
</dbReference>
<evidence type="ECO:0000256" key="4">
    <source>
        <dbReference type="PROSITE-ProRule" id="PRU01161"/>
    </source>
</evidence>
<reference evidence="7" key="2">
    <citation type="submission" date="2020-09" db="EMBL/GenBank/DDBJ databases">
        <authorList>
            <person name="Sun Q."/>
            <person name="Zhou Y."/>
        </authorList>
    </citation>
    <scope>NUCLEOTIDE SEQUENCE</scope>
    <source>
        <strain evidence="7">CGMCC 1.12921</strain>
    </source>
</reference>
<name>A0A8J2V2N0_9PROT</name>